<evidence type="ECO:0000313" key="2">
    <source>
        <dbReference type="Proteomes" id="UP001391051"/>
    </source>
</evidence>
<protein>
    <submittedName>
        <fullName evidence="1">Amp-binding enzyme</fullName>
    </submittedName>
</protein>
<dbReference type="Proteomes" id="UP001391051">
    <property type="component" value="Unassembled WGS sequence"/>
</dbReference>
<gene>
    <name evidence="1" type="ORF">PG986_003989</name>
</gene>
<keyword evidence="2" id="KW-1185">Reference proteome</keyword>
<dbReference type="SUPFAM" id="SSF56801">
    <property type="entry name" value="Acetyl-CoA synthetase-like"/>
    <property type="match status" value="1"/>
</dbReference>
<accession>A0ABR1QLA3</accession>
<dbReference type="EMBL" id="JAQQWE010000003">
    <property type="protein sequence ID" value="KAK7959135.1"/>
    <property type="molecule type" value="Genomic_DNA"/>
</dbReference>
<name>A0ABR1QLA3_9PEZI</name>
<organism evidence="1 2">
    <name type="scientific">Apiospora aurea</name>
    <dbReference type="NCBI Taxonomy" id="335848"/>
    <lineage>
        <taxon>Eukaryota</taxon>
        <taxon>Fungi</taxon>
        <taxon>Dikarya</taxon>
        <taxon>Ascomycota</taxon>
        <taxon>Pezizomycotina</taxon>
        <taxon>Sordariomycetes</taxon>
        <taxon>Xylariomycetidae</taxon>
        <taxon>Amphisphaeriales</taxon>
        <taxon>Apiosporaceae</taxon>
        <taxon>Apiospora</taxon>
    </lineage>
</organism>
<comment type="caution">
    <text evidence="1">The sequence shown here is derived from an EMBL/GenBank/DDBJ whole genome shotgun (WGS) entry which is preliminary data.</text>
</comment>
<evidence type="ECO:0000313" key="1">
    <source>
        <dbReference type="EMBL" id="KAK7959135.1"/>
    </source>
</evidence>
<proteinExistence type="predicted"/>
<dbReference type="Gene3D" id="3.30.300.30">
    <property type="match status" value="1"/>
</dbReference>
<dbReference type="InterPro" id="IPR045851">
    <property type="entry name" value="AMP-bd_C_sf"/>
</dbReference>
<reference evidence="1 2" key="1">
    <citation type="submission" date="2023-01" db="EMBL/GenBank/DDBJ databases">
        <title>Analysis of 21 Apiospora genomes using comparative genomics revels a genus with tremendous synthesis potential of carbohydrate active enzymes and secondary metabolites.</title>
        <authorList>
            <person name="Sorensen T."/>
        </authorList>
    </citation>
    <scope>NUCLEOTIDE SEQUENCE [LARGE SCALE GENOMIC DNA]</scope>
    <source>
        <strain evidence="1 2">CBS 24483</strain>
    </source>
</reference>
<dbReference type="RefSeq" id="XP_066702838.1">
    <property type="nucleotide sequence ID" value="XM_066840211.1"/>
</dbReference>
<sequence length="88" mass="9504">MGVMSDDGTTKKPVSGDDVYNMVAGSLATYKLLRRGVLFVDAIPRTAGGKTRHFALVQAKAPDDTAKAMGRPSPFALYKAVKIRYIDN</sequence>
<dbReference type="GeneID" id="92073273"/>